<comment type="caution">
    <text evidence="4">The sequence shown here is derived from an EMBL/GenBank/DDBJ whole genome shotgun (WGS) entry which is preliminary data.</text>
</comment>
<sequence>MSADRDVDHSISGALDLTYGDSWLANVGDIFVAAEQSGLPTNQDVNSGNPIGMGMGTVCIHNCKRLTAADAYLQNAPSNLTIVADAAVAKVLIYDSKAIGVETVAGRRYHARSEVVLSGGAINTPQTLMLSGAGATNDLLALGIEPVVDLPMVGQNLQDHCFAPVGIAFKTDISGGPDSQSPSPMGWFKLPTLNHTPPSFVGHTPEAGTEFVGAICLIMNPQSTGTVRLHSTDPNAAPAIDPKFLSNPYDRFALIEGVRETVRLLSAPVFSAKTIKTYFPKDDSDEAIWASGPNLHCILEHADQSEQEHIRGSTMSSWHMSGTVKMGNSPSHACVDPSFRVFGLNSLRVVDMSVVPFVPNCHTQSTAYILGEIAGDVLAEEYNLMAPSMHSMARL</sequence>
<dbReference type="InterPro" id="IPR007867">
    <property type="entry name" value="GMC_OxRtase_C"/>
</dbReference>
<dbReference type="SUPFAM" id="SSF54373">
    <property type="entry name" value="FAD-linked reductases, C-terminal domain"/>
    <property type="match status" value="1"/>
</dbReference>
<dbReference type="GO" id="GO:0050660">
    <property type="term" value="F:flavin adenine dinucleotide binding"/>
    <property type="evidence" value="ECO:0007669"/>
    <property type="project" value="InterPro"/>
</dbReference>
<protein>
    <recommendedName>
        <fullName evidence="6">Glucose-methanol-choline oxidoreductase N-terminal domain-containing protein</fullName>
    </recommendedName>
</protein>
<feature type="domain" description="Glucose-methanol-choline oxidoreductase N-terminal" evidence="2">
    <location>
        <begin position="28"/>
        <end position="161"/>
    </location>
</feature>
<dbReference type="EMBL" id="JAVRRL010000002">
    <property type="protein sequence ID" value="KAK5118456.1"/>
    <property type="molecule type" value="Genomic_DNA"/>
</dbReference>
<dbReference type="GO" id="GO:0016614">
    <property type="term" value="F:oxidoreductase activity, acting on CH-OH group of donors"/>
    <property type="evidence" value="ECO:0007669"/>
    <property type="project" value="InterPro"/>
</dbReference>
<dbReference type="AlphaFoldDB" id="A0AAN7YKV5"/>
<dbReference type="InterPro" id="IPR036188">
    <property type="entry name" value="FAD/NAD-bd_sf"/>
</dbReference>
<dbReference type="Gene3D" id="3.30.410.40">
    <property type="match status" value="1"/>
</dbReference>
<feature type="domain" description="Glucose-methanol-choline oxidoreductase C-terminal" evidence="3">
    <location>
        <begin position="221"/>
        <end position="371"/>
    </location>
</feature>
<evidence type="ECO:0000313" key="4">
    <source>
        <dbReference type="EMBL" id="KAK5118456.1"/>
    </source>
</evidence>
<gene>
    <name evidence="4" type="ORF">LTR62_002970</name>
</gene>
<evidence type="ECO:0000259" key="3">
    <source>
        <dbReference type="Pfam" id="PF05199"/>
    </source>
</evidence>
<evidence type="ECO:0000256" key="1">
    <source>
        <dbReference type="ARBA" id="ARBA00010790"/>
    </source>
</evidence>
<evidence type="ECO:0000259" key="2">
    <source>
        <dbReference type="Pfam" id="PF00732"/>
    </source>
</evidence>
<proteinExistence type="inferred from homology"/>
<dbReference type="Pfam" id="PF05199">
    <property type="entry name" value="GMC_oxred_C"/>
    <property type="match status" value="1"/>
</dbReference>
<reference evidence="4" key="1">
    <citation type="submission" date="2023-08" db="EMBL/GenBank/DDBJ databases">
        <title>Black Yeasts Isolated from many extreme environments.</title>
        <authorList>
            <person name="Coleine C."/>
            <person name="Stajich J.E."/>
            <person name="Selbmann L."/>
        </authorList>
    </citation>
    <scope>NUCLEOTIDE SEQUENCE</scope>
    <source>
        <strain evidence="4">CCFEE 5401</strain>
    </source>
</reference>
<dbReference type="PANTHER" id="PTHR11552:SF134">
    <property type="entry name" value="GLUCOSE-METHANOL-CHOLINE OXIDOREDUCTASE N-TERMINAL DOMAIN-CONTAINING PROTEIN"/>
    <property type="match status" value="1"/>
</dbReference>
<dbReference type="SUPFAM" id="SSF51905">
    <property type="entry name" value="FAD/NAD(P)-binding domain"/>
    <property type="match status" value="1"/>
</dbReference>
<name>A0AAN7YKV5_9PEZI</name>
<dbReference type="PANTHER" id="PTHR11552">
    <property type="entry name" value="GLUCOSE-METHANOL-CHOLINE GMC OXIDOREDUCTASE"/>
    <property type="match status" value="1"/>
</dbReference>
<dbReference type="InterPro" id="IPR012132">
    <property type="entry name" value="GMC_OxRdtase"/>
</dbReference>
<accession>A0AAN7YKV5</accession>
<evidence type="ECO:0000313" key="5">
    <source>
        <dbReference type="Proteomes" id="UP001310890"/>
    </source>
</evidence>
<organism evidence="4 5">
    <name type="scientific">Meristemomyces frigidus</name>
    <dbReference type="NCBI Taxonomy" id="1508187"/>
    <lineage>
        <taxon>Eukaryota</taxon>
        <taxon>Fungi</taxon>
        <taxon>Dikarya</taxon>
        <taxon>Ascomycota</taxon>
        <taxon>Pezizomycotina</taxon>
        <taxon>Dothideomycetes</taxon>
        <taxon>Dothideomycetidae</taxon>
        <taxon>Mycosphaerellales</taxon>
        <taxon>Teratosphaeriaceae</taxon>
        <taxon>Meristemomyces</taxon>
    </lineage>
</organism>
<dbReference type="Pfam" id="PF00732">
    <property type="entry name" value="GMC_oxred_N"/>
    <property type="match status" value="1"/>
</dbReference>
<dbReference type="Gene3D" id="3.50.50.60">
    <property type="entry name" value="FAD/NAD(P)-binding domain"/>
    <property type="match status" value="1"/>
</dbReference>
<dbReference type="Proteomes" id="UP001310890">
    <property type="component" value="Unassembled WGS sequence"/>
</dbReference>
<dbReference type="InterPro" id="IPR000172">
    <property type="entry name" value="GMC_OxRdtase_N"/>
</dbReference>
<evidence type="ECO:0008006" key="6">
    <source>
        <dbReference type="Google" id="ProtNLM"/>
    </source>
</evidence>
<comment type="similarity">
    <text evidence="1">Belongs to the GMC oxidoreductase family.</text>
</comment>